<accession>A0AAD9YH89</accession>
<keyword evidence="2" id="KW-1185">Reference proteome</keyword>
<dbReference type="AlphaFoldDB" id="A0AAD9YH89"/>
<name>A0AAD9YH89_COLKA</name>
<reference evidence="1" key="1">
    <citation type="submission" date="2023-02" db="EMBL/GenBank/DDBJ databases">
        <title>Colletotrichum kahawae CIFC_Que2 genome sequencing and assembly.</title>
        <authorList>
            <person name="Baroncelli R."/>
        </authorList>
    </citation>
    <scope>NUCLEOTIDE SEQUENCE</scope>
    <source>
        <strain evidence="1">CIFC_Que2</strain>
    </source>
</reference>
<gene>
    <name evidence="1" type="ORF">CKAH01_15855</name>
</gene>
<comment type="caution">
    <text evidence="1">The sequence shown here is derived from an EMBL/GenBank/DDBJ whole genome shotgun (WGS) entry which is preliminary data.</text>
</comment>
<sequence>MLYTSLVLNMSLCTLGRTGSF</sequence>
<evidence type="ECO:0000313" key="2">
    <source>
        <dbReference type="Proteomes" id="UP001281614"/>
    </source>
</evidence>
<proteinExistence type="predicted"/>
<organism evidence="1 2">
    <name type="scientific">Colletotrichum kahawae</name>
    <name type="common">Coffee berry disease fungus</name>
    <dbReference type="NCBI Taxonomy" id="34407"/>
    <lineage>
        <taxon>Eukaryota</taxon>
        <taxon>Fungi</taxon>
        <taxon>Dikarya</taxon>
        <taxon>Ascomycota</taxon>
        <taxon>Pezizomycotina</taxon>
        <taxon>Sordariomycetes</taxon>
        <taxon>Hypocreomycetidae</taxon>
        <taxon>Glomerellales</taxon>
        <taxon>Glomerellaceae</taxon>
        <taxon>Colletotrichum</taxon>
        <taxon>Colletotrichum gloeosporioides species complex</taxon>
    </lineage>
</organism>
<dbReference type="EMBL" id="VYYT01000139">
    <property type="protein sequence ID" value="KAK2764116.1"/>
    <property type="molecule type" value="Genomic_DNA"/>
</dbReference>
<protein>
    <submittedName>
        <fullName evidence="1">Uncharacterized protein</fullName>
    </submittedName>
</protein>
<dbReference type="Proteomes" id="UP001281614">
    <property type="component" value="Unassembled WGS sequence"/>
</dbReference>
<evidence type="ECO:0000313" key="1">
    <source>
        <dbReference type="EMBL" id="KAK2764116.1"/>
    </source>
</evidence>